<dbReference type="Proteomes" id="UP000240481">
    <property type="component" value="Unassembled WGS sequence"/>
</dbReference>
<dbReference type="AlphaFoldDB" id="A0A2T3PAN9"/>
<dbReference type="RefSeq" id="WP_048900792.1">
    <property type="nucleotide sequence ID" value="NZ_AP024852.1"/>
</dbReference>
<dbReference type="OrthoDB" id="418728at2"/>
<dbReference type="PANTHER" id="PTHR30619:SF1">
    <property type="entry name" value="RECOMBINATION PROTEIN 2"/>
    <property type="match status" value="1"/>
</dbReference>
<dbReference type="SUPFAM" id="SSF56281">
    <property type="entry name" value="Metallo-hydrolase/oxidoreductase"/>
    <property type="match status" value="1"/>
</dbReference>
<name>A0A2T3PAN9_9GAMM</name>
<sequence length="388" mass="44480">MVKIKMYPAKEGDAFLISFGNDNSTNIIIDMGLEETYQSFIKPDLIELKESGKKIDLLIVSHVDNDHICGAIEFIKENKDNNTVIQVGEVWHNSYRHLKFDKVDEVLEREEKLVLKQIREQNTPPSSTDGLSEIKIDEGITLAGLLYKYNYNWNVSLNEKAVLISEQELTISTNVRVKVISPSVNKLNSLAIKWKEKLESEKYGFILNNDIIFDDAYEQYMKHSNHSSEVNEIAKNEDKLTFYELKNKKGKDRSVTNGSSIAVILESEDVKLLFLADAHEDLIYEELKKLNDSGYELNFDFVKLSHHGSNNNISNRILSLISARKYMISTNGKYSHPDLATIAKIVDNDRHAKIITNYNHDKVLEFNNKYFDGIGEFTVTVLNELVFE</sequence>
<evidence type="ECO:0000313" key="3">
    <source>
        <dbReference type="Proteomes" id="UP000240481"/>
    </source>
</evidence>
<dbReference type="Pfam" id="PF00753">
    <property type="entry name" value="Lactamase_B"/>
    <property type="match status" value="1"/>
</dbReference>
<comment type="caution">
    <text evidence="2">The sequence shown here is derived from an EMBL/GenBank/DDBJ whole genome shotgun (WGS) entry which is preliminary data.</text>
</comment>
<feature type="domain" description="Metallo-beta-lactamase" evidence="1">
    <location>
        <begin position="13"/>
        <end position="94"/>
    </location>
</feature>
<dbReference type="InterPro" id="IPR036866">
    <property type="entry name" value="RibonucZ/Hydroxyglut_hydro"/>
</dbReference>
<protein>
    <recommendedName>
        <fullName evidence="1">Metallo-beta-lactamase domain-containing protein</fullName>
    </recommendedName>
</protein>
<dbReference type="EMBL" id="PYLZ01000002">
    <property type="protein sequence ID" value="PSW26000.1"/>
    <property type="molecule type" value="Genomic_DNA"/>
</dbReference>
<gene>
    <name evidence="2" type="ORF">C9I94_05460</name>
</gene>
<evidence type="ECO:0000259" key="1">
    <source>
        <dbReference type="Pfam" id="PF00753"/>
    </source>
</evidence>
<evidence type="ECO:0000313" key="2">
    <source>
        <dbReference type="EMBL" id="PSW26000.1"/>
    </source>
</evidence>
<dbReference type="PANTHER" id="PTHR30619">
    <property type="entry name" value="DNA INTERNALIZATION/COMPETENCE PROTEIN COMEC/REC2"/>
    <property type="match status" value="1"/>
</dbReference>
<keyword evidence="3" id="KW-1185">Reference proteome</keyword>
<dbReference type="Gene3D" id="3.60.15.10">
    <property type="entry name" value="Ribonuclease Z/Hydroxyacylglutathione hydrolase-like"/>
    <property type="match status" value="1"/>
</dbReference>
<accession>A0A2T3PAN9</accession>
<reference evidence="2 3" key="1">
    <citation type="submission" date="2018-01" db="EMBL/GenBank/DDBJ databases">
        <title>Whole genome sequencing of Histamine producing bacteria.</title>
        <authorList>
            <person name="Butler K."/>
        </authorList>
    </citation>
    <scope>NUCLEOTIDE SEQUENCE [LARGE SCALE GENOMIC DNA]</scope>
    <source>
        <strain evidence="2 3">DSM 24669</strain>
    </source>
</reference>
<dbReference type="InterPro" id="IPR001279">
    <property type="entry name" value="Metallo-B-lactamas"/>
</dbReference>
<dbReference type="InterPro" id="IPR052159">
    <property type="entry name" value="Competence_DNA_uptake"/>
</dbReference>
<proteinExistence type="predicted"/>
<organism evidence="2 3">
    <name type="scientific">Photobacterium swingsii</name>
    <dbReference type="NCBI Taxonomy" id="680026"/>
    <lineage>
        <taxon>Bacteria</taxon>
        <taxon>Pseudomonadati</taxon>
        <taxon>Pseudomonadota</taxon>
        <taxon>Gammaproteobacteria</taxon>
        <taxon>Vibrionales</taxon>
        <taxon>Vibrionaceae</taxon>
        <taxon>Photobacterium</taxon>
    </lineage>
</organism>